<proteinExistence type="predicted"/>
<organism evidence="2 3">
    <name type="scientific">Mycena albidolilacea</name>
    <dbReference type="NCBI Taxonomy" id="1033008"/>
    <lineage>
        <taxon>Eukaryota</taxon>
        <taxon>Fungi</taxon>
        <taxon>Dikarya</taxon>
        <taxon>Basidiomycota</taxon>
        <taxon>Agaricomycotina</taxon>
        <taxon>Agaricomycetes</taxon>
        <taxon>Agaricomycetidae</taxon>
        <taxon>Agaricales</taxon>
        <taxon>Marasmiineae</taxon>
        <taxon>Mycenaceae</taxon>
        <taxon>Mycena</taxon>
    </lineage>
</organism>
<dbReference type="AlphaFoldDB" id="A0AAD6Z3V5"/>
<keyword evidence="3" id="KW-1185">Reference proteome</keyword>
<protein>
    <submittedName>
        <fullName evidence="2">Uncharacterized protein</fullName>
    </submittedName>
</protein>
<feature type="compositionally biased region" description="Basic and acidic residues" evidence="1">
    <location>
        <begin position="215"/>
        <end position="228"/>
    </location>
</feature>
<comment type="caution">
    <text evidence="2">The sequence shown here is derived from an EMBL/GenBank/DDBJ whole genome shotgun (WGS) entry which is preliminary data.</text>
</comment>
<gene>
    <name evidence="2" type="ORF">DFH08DRAFT_901870</name>
</gene>
<dbReference type="EMBL" id="JARIHO010000091">
    <property type="protein sequence ID" value="KAJ7306832.1"/>
    <property type="molecule type" value="Genomic_DNA"/>
</dbReference>
<evidence type="ECO:0000313" key="3">
    <source>
        <dbReference type="Proteomes" id="UP001218218"/>
    </source>
</evidence>
<accession>A0AAD6Z3V5</accession>
<sequence>MWRREQKQSRCAMHDGHRTAPKPQRSETALTPLQQTLRNQRRQLADLLVDVVPPPPLDRVVRLAPPAALLVREEGRFGFCGCASVSVCAKREERAEGRARYRIDGRGAQGQPSAPSIHLQSRTQWQCRSRARTPARTGTGNKRLTSLTLPPIRRRRPIPIRRTPVPVEPRAVREPVPVPVDAPVGRPAAERAERGGEAWRGAVSSSSSRRRVMTRCRDKIRKKEERGKGGCGAARSSHRP</sequence>
<feature type="compositionally biased region" description="Polar residues" evidence="1">
    <location>
        <begin position="110"/>
        <end position="123"/>
    </location>
</feature>
<evidence type="ECO:0000256" key="1">
    <source>
        <dbReference type="SAM" id="MobiDB-lite"/>
    </source>
</evidence>
<feature type="region of interest" description="Disordered" evidence="1">
    <location>
        <begin position="100"/>
        <end position="123"/>
    </location>
</feature>
<feature type="region of interest" description="Disordered" evidence="1">
    <location>
        <begin position="183"/>
        <end position="240"/>
    </location>
</feature>
<feature type="region of interest" description="Disordered" evidence="1">
    <location>
        <begin position="1"/>
        <end position="27"/>
    </location>
</feature>
<feature type="compositionally biased region" description="Basic and acidic residues" evidence="1">
    <location>
        <begin position="1"/>
        <end position="18"/>
    </location>
</feature>
<name>A0AAD6Z3V5_9AGAR</name>
<reference evidence="2" key="1">
    <citation type="submission" date="2023-03" db="EMBL/GenBank/DDBJ databases">
        <title>Massive genome expansion in bonnet fungi (Mycena s.s.) driven by repeated elements and novel gene families across ecological guilds.</title>
        <authorList>
            <consortium name="Lawrence Berkeley National Laboratory"/>
            <person name="Harder C.B."/>
            <person name="Miyauchi S."/>
            <person name="Viragh M."/>
            <person name="Kuo A."/>
            <person name="Thoen E."/>
            <person name="Andreopoulos B."/>
            <person name="Lu D."/>
            <person name="Skrede I."/>
            <person name="Drula E."/>
            <person name="Henrissat B."/>
            <person name="Morin E."/>
            <person name="Kohler A."/>
            <person name="Barry K."/>
            <person name="LaButti K."/>
            <person name="Morin E."/>
            <person name="Salamov A."/>
            <person name="Lipzen A."/>
            <person name="Mereny Z."/>
            <person name="Hegedus B."/>
            <person name="Baldrian P."/>
            <person name="Stursova M."/>
            <person name="Weitz H."/>
            <person name="Taylor A."/>
            <person name="Grigoriev I.V."/>
            <person name="Nagy L.G."/>
            <person name="Martin F."/>
            <person name="Kauserud H."/>
        </authorList>
    </citation>
    <scope>NUCLEOTIDE SEQUENCE</scope>
    <source>
        <strain evidence="2">CBHHK002</strain>
    </source>
</reference>
<evidence type="ECO:0000313" key="2">
    <source>
        <dbReference type="EMBL" id="KAJ7306832.1"/>
    </source>
</evidence>
<dbReference type="Proteomes" id="UP001218218">
    <property type="component" value="Unassembled WGS sequence"/>
</dbReference>
<feature type="compositionally biased region" description="Basic and acidic residues" evidence="1">
    <location>
        <begin position="188"/>
        <end position="197"/>
    </location>
</feature>